<accession>A0A840IGJ4</accession>
<evidence type="ECO:0000256" key="3">
    <source>
        <dbReference type="ARBA" id="ARBA00023224"/>
    </source>
</evidence>
<name>A0A840IGJ4_9ACTN</name>
<dbReference type="SMART" id="SM00304">
    <property type="entry name" value="HAMP"/>
    <property type="match status" value="3"/>
</dbReference>
<evidence type="ECO:0000259" key="7">
    <source>
        <dbReference type="PROSITE" id="PS50111"/>
    </source>
</evidence>
<organism evidence="9 10">
    <name type="scientific">Conexibacter arvalis</name>
    <dbReference type="NCBI Taxonomy" id="912552"/>
    <lineage>
        <taxon>Bacteria</taxon>
        <taxon>Bacillati</taxon>
        <taxon>Actinomycetota</taxon>
        <taxon>Thermoleophilia</taxon>
        <taxon>Solirubrobacterales</taxon>
        <taxon>Conexibacteraceae</taxon>
        <taxon>Conexibacter</taxon>
    </lineage>
</organism>
<sequence>MKSSIRLKLLAGFLSVAALMVALGVVALERLGAVEQAARGSGSDAAVHDAIASGRTWTFVLLVVGVTVAVAVALLLGRSIAGGARQLLAAARGIAEGDVRQRVELRSADELGQTAEAFRAMIAYLDEMAAAARSIAAGELDVRVAPRSERDALGTAFAAMGAELREALGDRSCLEALVRRMESMSSHCMIDLQGALEASAHGDLTVAVTPVTSPIAAEEGRALGRLGGIFNEMLARAQGSIDAYNAMRARVAELLSRISQETQAVAAASQQMATTAEESGRAVGEIANAVGEVAAGAERQVRTVGAARALSEEVVFATRASSDDAGETARAAADARAVAADGAAAIARATEGMRALERMSEGVTAAMRALGEKSDRIGGIVETITGISEQTNLLALNAAIEAARAGEQGRGFAVVAEEVRKLAEESQEAAASIAGLVAEIQRETSAAVERVERGGAEIEHGVETVAAARGSFELIGASVEGMNERVERIAAAIAQIARRTEGMEGNMAEVVAVAEQSSASTEQVSASTQQSSAATQEVAASAQQLARTAVELERLVGQFTLAAA</sequence>
<keyword evidence="3 5" id="KW-0807">Transducer</keyword>
<feature type="transmembrane region" description="Helical" evidence="6">
    <location>
        <begin position="57"/>
        <end position="77"/>
    </location>
</feature>
<dbReference type="Gene3D" id="1.10.287.950">
    <property type="entry name" value="Methyl-accepting chemotaxis protein"/>
    <property type="match status" value="1"/>
</dbReference>
<feature type="domain" description="Methyl-accepting transducer" evidence="7">
    <location>
        <begin position="275"/>
        <end position="546"/>
    </location>
</feature>
<feature type="domain" description="HAMP" evidence="8">
    <location>
        <begin position="131"/>
        <end position="169"/>
    </location>
</feature>
<dbReference type="GO" id="GO:0016020">
    <property type="term" value="C:membrane"/>
    <property type="evidence" value="ECO:0007669"/>
    <property type="project" value="InterPro"/>
</dbReference>
<comment type="similarity">
    <text evidence="4">Belongs to the methyl-accepting chemotaxis (MCP) protein family.</text>
</comment>
<dbReference type="PANTHER" id="PTHR32089">
    <property type="entry name" value="METHYL-ACCEPTING CHEMOTAXIS PROTEIN MCPB"/>
    <property type="match status" value="1"/>
</dbReference>
<protein>
    <submittedName>
        <fullName evidence="9">Methyl-accepting chemotaxis protein</fullName>
    </submittedName>
</protein>
<dbReference type="CDD" id="cd06225">
    <property type="entry name" value="HAMP"/>
    <property type="match status" value="1"/>
</dbReference>
<evidence type="ECO:0000259" key="8">
    <source>
        <dbReference type="PROSITE" id="PS50885"/>
    </source>
</evidence>
<evidence type="ECO:0000313" key="10">
    <source>
        <dbReference type="Proteomes" id="UP000585272"/>
    </source>
</evidence>
<dbReference type="AlphaFoldDB" id="A0A840IGJ4"/>
<dbReference type="Pfam" id="PF00672">
    <property type="entry name" value="HAMP"/>
    <property type="match status" value="1"/>
</dbReference>
<evidence type="ECO:0000256" key="2">
    <source>
        <dbReference type="ARBA" id="ARBA00022989"/>
    </source>
</evidence>
<keyword evidence="10" id="KW-1185">Reference proteome</keyword>
<dbReference type="RefSeq" id="WP_343075630.1">
    <property type="nucleotide sequence ID" value="NZ_JACHNU010000006.1"/>
</dbReference>
<feature type="domain" description="HAMP" evidence="8">
    <location>
        <begin position="78"/>
        <end position="130"/>
    </location>
</feature>
<dbReference type="PANTHER" id="PTHR32089:SF112">
    <property type="entry name" value="LYSOZYME-LIKE PROTEIN-RELATED"/>
    <property type="match status" value="1"/>
</dbReference>
<dbReference type="Pfam" id="PF00015">
    <property type="entry name" value="MCPsignal"/>
    <property type="match status" value="1"/>
</dbReference>
<dbReference type="GO" id="GO:0007165">
    <property type="term" value="P:signal transduction"/>
    <property type="evidence" value="ECO:0007669"/>
    <property type="project" value="UniProtKB-KW"/>
</dbReference>
<dbReference type="Gene3D" id="6.10.340.10">
    <property type="match status" value="1"/>
</dbReference>
<keyword evidence="1 6" id="KW-0812">Transmembrane</keyword>
<proteinExistence type="inferred from homology"/>
<dbReference type="SUPFAM" id="SSF58104">
    <property type="entry name" value="Methyl-accepting chemotaxis protein (MCP) signaling domain"/>
    <property type="match status" value="1"/>
</dbReference>
<evidence type="ECO:0000256" key="4">
    <source>
        <dbReference type="ARBA" id="ARBA00029447"/>
    </source>
</evidence>
<keyword evidence="2 6" id="KW-1133">Transmembrane helix</keyword>
<dbReference type="InterPro" id="IPR004089">
    <property type="entry name" value="MCPsignal_dom"/>
</dbReference>
<reference evidence="9 10" key="1">
    <citation type="submission" date="2020-08" db="EMBL/GenBank/DDBJ databases">
        <title>Genomic Encyclopedia of Archaeal and Bacterial Type Strains, Phase II (KMG-II): from individual species to whole genera.</title>
        <authorList>
            <person name="Goeker M."/>
        </authorList>
    </citation>
    <scope>NUCLEOTIDE SEQUENCE [LARGE SCALE GENOMIC DNA]</scope>
    <source>
        <strain evidence="9 10">DSM 23288</strain>
    </source>
</reference>
<dbReference type="InterPro" id="IPR003660">
    <property type="entry name" value="HAMP_dom"/>
</dbReference>
<keyword evidence="6" id="KW-0472">Membrane</keyword>
<dbReference type="Proteomes" id="UP000585272">
    <property type="component" value="Unassembled WGS sequence"/>
</dbReference>
<comment type="caution">
    <text evidence="9">The sequence shown here is derived from an EMBL/GenBank/DDBJ whole genome shotgun (WGS) entry which is preliminary data.</text>
</comment>
<dbReference type="SMART" id="SM00283">
    <property type="entry name" value="MA"/>
    <property type="match status" value="1"/>
</dbReference>
<dbReference type="PROSITE" id="PS50885">
    <property type="entry name" value="HAMP"/>
    <property type="match status" value="3"/>
</dbReference>
<feature type="domain" description="HAMP" evidence="8">
    <location>
        <begin position="191"/>
        <end position="242"/>
    </location>
</feature>
<dbReference type="EMBL" id="JACHNU010000006">
    <property type="protein sequence ID" value="MBB4664167.1"/>
    <property type="molecule type" value="Genomic_DNA"/>
</dbReference>
<evidence type="ECO:0000256" key="6">
    <source>
        <dbReference type="SAM" id="Phobius"/>
    </source>
</evidence>
<evidence type="ECO:0000313" key="9">
    <source>
        <dbReference type="EMBL" id="MBB4664167.1"/>
    </source>
</evidence>
<dbReference type="PROSITE" id="PS50111">
    <property type="entry name" value="CHEMOTAXIS_TRANSDUC_2"/>
    <property type="match status" value="1"/>
</dbReference>
<gene>
    <name evidence="9" type="ORF">BDZ31_003770</name>
</gene>
<evidence type="ECO:0000256" key="5">
    <source>
        <dbReference type="PROSITE-ProRule" id="PRU00284"/>
    </source>
</evidence>
<evidence type="ECO:0000256" key="1">
    <source>
        <dbReference type="ARBA" id="ARBA00022692"/>
    </source>
</evidence>